<dbReference type="SUPFAM" id="SSF52172">
    <property type="entry name" value="CheY-like"/>
    <property type="match status" value="1"/>
</dbReference>
<keyword evidence="4" id="KW-1185">Reference proteome</keyword>
<dbReference type="GO" id="GO:0000160">
    <property type="term" value="P:phosphorelay signal transduction system"/>
    <property type="evidence" value="ECO:0007669"/>
    <property type="project" value="InterPro"/>
</dbReference>
<name>A0A838BHX8_9HYPH</name>
<evidence type="ECO:0000313" key="4">
    <source>
        <dbReference type="Proteomes" id="UP000572984"/>
    </source>
</evidence>
<dbReference type="PROSITE" id="PS50110">
    <property type="entry name" value="RESPONSE_REGULATORY"/>
    <property type="match status" value="1"/>
</dbReference>
<dbReference type="Gene3D" id="3.40.50.2300">
    <property type="match status" value="1"/>
</dbReference>
<evidence type="ECO:0000259" key="2">
    <source>
        <dbReference type="PROSITE" id="PS50110"/>
    </source>
</evidence>
<dbReference type="EMBL" id="JACDXJ010000001">
    <property type="protein sequence ID" value="MBA1154573.1"/>
    <property type="molecule type" value="Genomic_DNA"/>
</dbReference>
<sequence length="152" mass="16328">MDRPLRIMIVEDEALLLMELEMFLEGEGHQVVGTATSYPEAVDVSKEVHADLALVDIHLTDGPVGVELGRFITQNTGTAVVFMTANVKRIPDDFSGAIGVIAKPYTNAGLKAALHYLVSAVHSPPPKAVPPASLSLAPNFEEQWVAAKKPDE</sequence>
<dbReference type="InterPro" id="IPR001789">
    <property type="entry name" value="Sig_transdc_resp-reg_receiver"/>
</dbReference>
<dbReference type="AlphaFoldDB" id="A0A838BHX8"/>
<dbReference type="Proteomes" id="UP000572984">
    <property type="component" value="Unassembled WGS sequence"/>
</dbReference>
<protein>
    <submittedName>
        <fullName evidence="3">Response regulator</fullName>
    </submittedName>
</protein>
<evidence type="ECO:0000313" key="3">
    <source>
        <dbReference type="EMBL" id="MBA1154573.1"/>
    </source>
</evidence>
<feature type="domain" description="Response regulatory" evidence="2">
    <location>
        <begin position="6"/>
        <end position="118"/>
    </location>
</feature>
<proteinExistence type="predicted"/>
<gene>
    <name evidence="3" type="ORF">H0S73_00350</name>
</gene>
<feature type="modified residue" description="4-aspartylphosphate" evidence="1">
    <location>
        <position position="56"/>
    </location>
</feature>
<dbReference type="SMART" id="SM00448">
    <property type="entry name" value="REC"/>
    <property type="match status" value="1"/>
</dbReference>
<dbReference type="Pfam" id="PF00072">
    <property type="entry name" value="Response_reg"/>
    <property type="match status" value="1"/>
</dbReference>
<accession>A0A838BHX8</accession>
<evidence type="ECO:0000256" key="1">
    <source>
        <dbReference type="PROSITE-ProRule" id="PRU00169"/>
    </source>
</evidence>
<dbReference type="InterPro" id="IPR011006">
    <property type="entry name" value="CheY-like_superfamily"/>
</dbReference>
<comment type="caution">
    <text evidence="3">The sequence shown here is derived from an EMBL/GenBank/DDBJ whole genome shotgun (WGS) entry which is preliminary data.</text>
</comment>
<organism evidence="3 4">
    <name type="scientific">Microvirga mediterraneensis</name>
    <dbReference type="NCBI Taxonomy" id="2754695"/>
    <lineage>
        <taxon>Bacteria</taxon>
        <taxon>Pseudomonadati</taxon>
        <taxon>Pseudomonadota</taxon>
        <taxon>Alphaproteobacteria</taxon>
        <taxon>Hyphomicrobiales</taxon>
        <taxon>Methylobacteriaceae</taxon>
        <taxon>Microvirga</taxon>
    </lineage>
</organism>
<reference evidence="3 4" key="1">
    <citation type="submission" date="2020-07" db="EMBL/GenBank/DDBJ databases">
        <title>Draft genome and description of Microvirga mediterraneensis Marseille-Q2068 sp. nov.</title>
        <authorList>
            <person name="Boxberger M."/>
        </authorList>
    </citation>
    <scope>NUCLEOTIDE SEQUENCE [LARGE SCALE GENOMIC DNA]</scope>
    <source>
        <strain evidence="3 4">Marseille-Q2068</strain>
    </source>
</reference>
<keyword evidence="1" id="KW-0597">Phosphoprotein</keyword>